<comment type="caution">
    <text evidence="1">The sequence shown here is derived from an EMBL/GenBank/DDBJ whole genome shotgun (WGS) entry which is preliminary data.</text>
</comment>
<dbReference type="Pfam" id="PF02963">
    <property type="entry name" value="EcoRI"/>
    <property type="match status" value="1"/>
</dbReference>
<dbReference type="GO" id="GO:0009036">
    <property type="term" value="F:type II site-specific deoxyribonuclease activity"/>
    <property type="evidence" value="ECO:0007669"/>
    <property type="project" value="UniProtKB-EC"/>
</dbReference>
<accession>A0A6V7RPJ0</accession>
<dbReference type="InterPro" id="IPR004221">
    <property type="entry name" value="Restrct_endonuc_II_EcoRI"/>
</dbReference>
<protein>
    <submittedName>
        <fullName evidence="1">Type-2 restriction enzyme EcoRI</fullName>
        <ecNumber evidence="1">3.1.21.4</ecNumber>
    </submittedName>
</protein>
<dbReference type="AlphaFoldDB" id="A0A6V7RPJ0"/>
<name>A0A6V7RPJ0_9BACL</name>
<dbReference type="Proteomes" id="UP000588186">
    <property type="component" value="Unassembled WGS sequence"/>
</dbReference>
<keyword evidence="2" id="KW-1185">Reference proteome</keyword>
<dbReference type="GO" id="GO:0000287">
    <property type="term" value="F:magnesium ion binding"/>
    <property type="evidence" value="ECO:0007669"/>
    <property type="project" value="InterPro"/>
</dbReference>
<evidence type="ECO:0000313" key="1">
    <source>
        <dbReference type="EMBL" id="CAD2079722.1"/>
    </source>
</evidence>
<dbReference type="EMBL" id="CAJEWB010000014">
    <property type="protein sequence ID" value="CAD2079722.1"/>
    <property type="molecule type" value="Genomic_DNA"/>
</dbReference>
<dbReference type="Gene3D" id="3.40.580.10">
    <property type="entry name" value="Eco RI Endonuclease, subunit A"/>
    <property type="match status" value="1"/>
</dbReference>
<dbReference type="SUPFAM" id="SSF52980">
    <property type="entry name" value="Restriction endonuclease-like"/>
    <property type="match status" value="1"/>
</dbReference>
<sequence>MKKKNQSERLTNQHKKSKGVIGIFGELAKKHDVSVRDLSKLVLKGLENTYPELKFRFRASVSKKEINDSLKKLDNYLGQTLFVEKARITPDGGFIEVQDDNENWRIILVSEAKFQGKDIENIKKGNLVGKNNDQDIMHAGNAIERSHKNISEVANYMLSETHFPYVIFLEGSNFLTETVNIERPDGRVVELKYHLGSLNRLDRLSAANYGMPFNTNLCKNRFVSVEDNAVMLQAASMYTTGDGRRWEPEKMLEIMLEIANMSLQILGSDIFLQLTANKGNE</sequence>
<proteinExistence type="predicted"/>
<gene>
    <name evidence="1" type="primary">ecoRIR</name>
    <name evidence="1" type="ORF">JEOPIN946_01607</name>
</gene>
<dbReference type="RefSeq" id="WP_186078422.1">
    <property type="nucleotide sequence ID" value="NZ_CAJEWB010000014.1"/>
</dbReference>
<dbReference type="GO" id="GO:0009307">
    <property type="term" value="P:DNA restriction-modification system"/>
    <property type="evidence" value="ECO:0007669"/>
    <property type="project" value="InterPro"/>
</dbReference>
<dbReference type="InterPro" id="IPR011336">
    <property type="entry name" value="Restrct_endonuc_II_EcoRI/MunI"/>
</dbReference>
<dbReference type="GO" id="GO:0003677">
    <property type="term" value="F:DNA binding"/>
    <property type="evidence" value="ECO:0007669"/>
    <property type="project" value="InterPro"/>
</dbReference>
<reference evidence="1 2" key="1">
    <citation type="submission" date="2020-07" db="EMBL/GenBank/DDBJ databases">
        <authorList>
            <person name="Criscuolo A."/>
        </authorList>
    </citation>
    <scope>NUCLEOTIDE SEQUENCE [LARGE SCALE GENOMIC DNA]</scope>
    <source>
        <strain evidence="1">CIP107946</strain>
    </source>
</reference>
<dbReference type="InterPro" id="IPR011335">
    <property type="entry name" value="Restrct_endonuc-II-like"/>
</dbReference>
<organism evidence="1 2">
    <name type="scientific">Phocicoccus pinnipedialis</name>
    <dbReference type="NCBI Taxonomy" id="110845"/>
    <lineage>
        <taxon>Bacteria</taxon>
        <taxon>Bacillati</taxon>
        <taxon>Bacillota</taxon>
        <taxon>Bacilli</taxon>
        <taxon>Bacillales</taxon>
        <taxon>Salinicoccaceae</taxon>
        <taxon>Phocicoccus</taxon>
    </lineage>
</organism>
<keyword evidence="1" id="KW-0378">Hydrolase</keyword>
<evidence type="ECO:0000313" key="2">
    <source>
        <dbReference type="Proteomes" id="UP000588186"/>
    </source>
</evidence>
<dbReference type="EC" id="3.1.21.4" evidence="1"/>